<evidence type="ECO:0000256" key="1">
    <source>
        <dbReference type="SAM" id="MobiDB-lite"/>
    </source>
</evidence>
<evidence type="ECO:0000313" key="2">
    <source>
        <dbReference type="EMBL" id="WJZ88375.1"/>
    </source>
</evidence>
<organism evidence="2 3">
    <name type="scientific">Vitis vinifera</name>
    <name type="common">Grape</name>
    <dbReference type="NCBI Taxonomy" id="29760"/>
    <lineage>
        <taxon>Eukaryota</taxon>
        <taxon>Viridiplantae</taxon>
        <taxon>Streptophyta</taxon>
        <taxon>Embryophyta</taxon>
        <taxon>Tracheophyta</taxon>
        <taxon>Spermatophyta</taxon>
        <taxon>Magnoliopsida</taxon>
        <taxon>eudicotyledons</taxon>
        <taxon>Gunneridae</taxon>
        <taxon>Pentapetalae</taxon>
        <taxon>rosids</taxon>
        <taxon>Vitales</taxon>
        <taxon>Vitaceae</taxon>
        <taxon>Viteae</taxon>
        <taxon>Vitis</taxon>
    </lineage>
</organism>
<sequence length="156" mass="18011">MVAHDISRFQSHSQPESRSLKLLHASRDVSCYSARTHPDTYVATVSPRNPRFWFPTSQDSNHTRNPSHARSSDGTRPETYARYNDRTRPETYIATVPPCNSRWWLPTSQDSNHYRNPSRARYTDHTCPEPYVAIVSARVPMRIVLQCRHKTRDGGS</sequence>
<keyword evidence="3" id="KW-1185">Reference proteome</keyword>
<dbReference type="EMBL" id="CP126652">
    <property type="protein sequence ID" value="WJZ88375.1"/>
    <property type="molecule type" value="Genomic_DNA"/>
</dbReference>
<proteinExistence type="predicted"/>
<protein>
    <submittedName>
        <fullName evidence="2">Uncharacterized protein</fullName>
    </submittedName>
</protein>
<dbReference type="Proteomes" id="UP001227230">
    <property type="component" value="Chromosome 5"/>
</dbReference>
<accession>A0ABY9BZZ2</accession>
<name>A0ABY9BZZ2_VITVI</name>
<reference evidence="2 3" key="1">
    <citation type="journal article" date="2023" name="Hortic Res">
        <title>The complete reference genome for grapevine (Vitis vinifera L.) genetics and breeding.</title>
        <authorList>
            <person name="Shi X."/>
            <person name="Cao S."/>
            <person name="Wang X."/>
            <person name="Huang S."/>
            <person name="Wang Y."/>
            <person name="Liu Z."/>
            <person name="Liu W."/>
            <person name="Leng X."/>
            <person name="Peng Y."/>
            <person name="Wang N."/>
            <person name="Wang Y."/>
            <person name="Ma Z."/>
            <person name="Xu X."/>
            <person name="Zhang F."/>
            <person name="Xue H."/>
            <person name="Zhong H."/>
            <person name="Wang Y."/>
            <person name="Zhang K."/>
            <person name="Velt A."/>
            <person name="Avia K."/>
            <person name="Holtgrawe D."/>
            <person name="Grimplet J."/>
            <person name="Matus J.T."/>
            <person name="Ware D."/>
            <person name="Wu X."/>
            <person name="Wang H."/>
            <person name="Liu C."/>
            <person name="Fang Y."/>
            <person name="Rustenholz C."/>
            <person name="Cheng Z."/>
            <person name="Xiao H."/>
            <person name="Zhou Y."/>
        </authorList>
    </citation>
    <scope>NUCLEOTIDE SEQUENCE [LARGE SCALE GENOMIC DNA]</scope>
    <source>
        <strain evidence="3">cv. Pinot noir / PN40024</strain>
        <tissue evidence="2">Leaf</tissue>
    </source>
</reference>
<feature type="region of interest" description="Disordered" evidence="1">
    <location>
        <begin position="53"/>
        <end position="81"/>
    </location>
</feature>
<feature type="compositionally biased region" description="Polar residues" evidence="1">
    <location>
        <begin position="55"/>
        <end position="69"/>
    </location>
</feature>
<gene>
    <name evidence="2" type="ORF">VitviT2T_007680</name>
</gene>
<evidence type="ECO:0000313" key="3">
    <source>
        <dbReference type="Proteomes" id="UP001227230"/>
    </source>
</evidence>